<gene>
    <name evidence="2" type="ORF">V5O48_017766</name>
</gene>
<dbReference type="Proteomes" id="UP001465976">
    <property type="component" value="Unassembled WGS sequence"/>
</dbReference>
<name>A0ABR3EN39_9AGAR</name>
<feature type="region of interest" description="Disordered" evidence="1">
    <location>
        <begin position="26"/>
        <end position="57"/>
    </location>
</feature>
<proteinExistence type="predicted"/>
<evidence type="ECO:0008006" key="4">
    <source>
        <dbReference type="Google" id="ProtNLM"/>
    </source>
</evidence>
<feature type="non-terminal residue" evidence="2">
    <location>
        <position position="1"/>
    </location>
</feature>
<accession>A0ABR3EN39</accession>
<sequence>KPSFRRCTPHVYYPIASYTTTTSFNNLDMSGQQGNTKPSGGNQGVKGGASSTGPVFF</sequence>
<comment type="caution">
    <text evidence="2">The sequence shown here is derived from an EMBL/GenBank/DDBJ whole genome shotgun (WGS) entry which is preliminary data.</text>
</comment>
<feature type="compositionally biased region" description="Polar residues" evidence="1">
    <location>
        <begin position="26"/>
        <end position="40"/>
    </location>
</feature>
<evidence type="ECO:0000256" key="1">
    <source>
        <dbReference type="SAM" id="MobiDB-lite"/>
    </source>
</evidence>
<evidence type="ECO:0000313" key="3">
    <source>
        <dbReference type="Proteomes" id="UP001465976"/>
    </source>
</evidence>
<evidence type="ECO:0000313" key="2">
    <source>
        <dbReference type="EMBL" id="KAL0564286.1"/>
    </source>
</evidence>
<protein>
    <recommendedName>
        <fullName evidence="4">Polyprotein</fullName>
    </recommendedName>
</protein>
<keyword evidence="3" id="KW-1185">Reference proteome</keyword>
<dbReference type="EMBL" id="JBAHYK010002881">
    <property type="protein sequence ID" value="KAL0564286.1"/>
    <property type="molecule type" value="Genomic_DNA"/>
</dbReference>
<reference evidence="2 3" key="1">
    <citation type="submission" date="2024-02" db="EMBL/GenBank/DDBJ databases">
        <title>A draft genome for the cacao thread blight pathogen Marasmius crinis-equi.</title>
        <authorList>
            <person name="Cohen S.P."/>
            <person name="Baruah I.K."/>
            <person name="Amoako-Attah I."/>
            <person name="Bukari Y."/>
            <person name="Meinhardt L.W."/>
            <person name="Bailey B.A."/>
        </authorList>
    </citation>
    <scope>NUCLEOTIDE SEQUENCE [LARGE SCALE GENOMIC DNA]</scope>
    <source>
        <strain evidence="2 3">GH-76</strain>
    </source>
</reference>
<organism evidence="2 3">
    <name type="scientific">Marasmius crinis-equi</name>
    <dbReference type="NCBI Taxonomy" id="585013"/>
    <lineage>
        <taxon>Eukaryota</taxon>
        <taxon>Fungi</taxon>
        <taxon>Dikarya</taxon>
        <taxon>Basidiomycota</taxon>
        <taxon>Agaricomycotina</taxon>
        <taxon>Agaricomycetes</taxon>
        <taxon>Agaricomycetidae</taxon>
        <taxon>Agaricales</taxon>
        <taxon>Marasmiineae</taxon>
        <taxon>Marasmiaceae</taxon>
        <taxon>Marasmius</taxon>
    </lineage>
</organism>